<dbReference type="Proteomes" id="UP001597100">
    <property type="component" value="Unassembled WGS sequence"/>
</dbReference>
<feature type="signal peptide" evidence="1">
    <location>
        <begin position="1"/>
        <end position="21"/>
    </location>
</feature>
<protein>
    <submittedName>
        <fullName evidence="2">DUF885 domain-containing protein</fullName>
    </submittedName>
</protein>
<feature type="chain" id="PRO_5046558101" evidence="1">
    <location>
        <begin position="22"/>
        <end position="573"/>
    </location>
</feature>
<organism evidence="2 3">
    <name type="scientific">Salinimicrobium gaetbulicola</name>
    <dbReference type="NCBI Taxonomy" id="999702"/>
    <lineage>
        <taxon>Bacteria</taxon>
        <taxon>Pseudomonadati</taxon>
        <taxon>Bacteroidota</taxon>
        <taxon>Flavobacteriia</taxon>
        <taxon>Flavobacteriales</taxon>
        <taxon>Flavobacteriaceae</taxon>
        <taxon>Salinimicrobium</taxon>
    </lineage>
</organism>
<evidence type="ECO:0000313" key="2">
    <source>
        <dbReference type="EMBL" id="MFD0977583.1"/>
    </source>
</evidence>
<accession>A0ABW3IJV3</accession>
<sequence length="573" mass="66492">MKLHFRLLLLLNLVIFPQLSAQEVSAKLDSIIQMVQDHEGYDKEEFPLGLYSEEYYKKEADFARQQLKELEKVSSEGLSETQQISMELLRYKLQETIDFYEYEAYLNPLLSDSGFHVSLPYQVRELSTYKQVRDYLNKLNALPKYVDQHLKLLRKGIKKGIIQPKVIFEGYESTYNDQIVDDPKKSYYYSPFLDLPKTLTASQKDSVLIVAEKAISEKVVPQFRRIKNFFETEYLPATRESIGVSEISGGREYYQNRLNYYTTLDLSAEEIHEMGLKEVARIKSEMEMIIEEVEFDGSFEDFIHFLRTDEQFYAKSGQELLKEARDISKRIDAQLPKYFKKLPRQPYGVAPVPDAIAPKYTTGRYIGSSEDTQPGYYWVNTYNLSNRPLYVLPALTAHEAVPGHHLQISLNKELGDSIPKFRRGFYLSAFGEGWGLYSESLAEEMGIYTTPYERFGKLTYEQWRACRLVVDTGIHAMGWTREQAVNFLKENTALAMHNINTEVDRYISWPGQAVSYKIGEMKIQELRKKAEAALGTDFKVRDFHEIILEQGTVTLPIMEKRVNSYIESELSNE</sequence>
<dbReference type="PANTHER" id="PTHR33361">
    <property type="entry name" value="GLR0591 PROTEIN"/>
    <property type="match status" value="1"/>
</dbReference>
<dbReference type="Pfam" id="PF05960">
    <property type="entry name" value="DUF885"/>
    <property type="match status" value="1"/>
</dbReference>
<dbReference type="PANTHER" id="PTHR33361:SF2">
    <property type="entry name" value="DUF885 DOMAIN-CONTAINING PROTEIN"/>
    <property type="match status" value="1"/>
</dbReference>
<name>A0ABW3IJV3_9FLAO</name>
<dbReference type="InterPro" id="IPR010281">
    <property type="entry name" value="DUF885"/>
</dbReference>
<reference evidence="3" key="1">
    <citation type="journal article" date="2019" name="Int. J. Syst. Evol. Microbiol.">
        <title>The Global Catalogue of Microorganisms (GCM) 10K type strain sequencing project: providing services to taxonomists for standard genome sequencing and annotation.</title>
        <authorList>
            <consortium name="The Broad Institute Genomics Platform"/>
            <consortium name="The Broad Institute Genome Sequencing Center for Infectious Disease"/>
            <person name="Wu L."/>
            <person name="Ma J."/>
        </authorList>
    </citation>
    <scope>NUCLEOTIDE SEQUENCE [LARGE SCALE GENOMIC DNA]</scope>
    <source>
        <strain evidence="3">CCUG 60898</strain>
    </source>
</reference>
<dbReference type="RefSeq" id="WP_380739985.1">
    <property type="nucleotide sequence ID" value="NZ_JBHTJP010000035.1"/>
</dbReference>
<proteinExistence type="predicted"/>
<comment type="caution">
    <text evidence="2">The sequence shown here is derived from an EMBL/GenBank/DDBJ whole genome shotgun (WGS) entry which is preliminary data.</text>
</comment>
<keyword evidence="3" id="KW-1185">Reference proteome</keyword>
<evidence type="ECO:0000256" key="1">
    <source>
        <dbReference type="SAM" id="SignalP"/>
    </source>
</evidence>
<dbReference type="EMBL" id="JBHTJP010000035">
    <property type="protein sequence ID" value="MFD0977583.1"/>
    <property type="molecule type" value="Genomic_DNA"/>
</dbReference>
<gene>
    <name evidence="2" type="ORF">ACFQ1G_12330</name>
</gene>
<evidence type="ECO:0000313" key="3">
    <source>
        <dbReference type="Proteomes" id="UP001597100"/>
    </source>
</evidence>
<keyword evidence="1" id="KW-0732">Signal</keyword>